<dbReference type="Gene3D" id="2.60.40.2810">
    <property type="match status" value="1"/>
</dbReference>
<feature type="domain" description="GEX2 N-terminal Ig-like" evidence="5">
    <location>
        <begin position="142"/>
        <end position="247"/>
    </location>
</feature>
<dbReference type="PANTHER" id="PTHR38537">
    <property type="entry name" value="JITTERBUG, ISOFORM N"/>
    <property type="match status" value="1"/>
</dbReference>
<evidence type="ECO:0000259" key="5">
    <source>
        <dbReference type="Pfam" id="PF23616"/>
    </source>
</evidence>
<evidence type="ECO:0000256" key="2">
    <source>
        <dbReference type="PROSITE-ProRule" id="PRU00087"/>
    </source>
</evidence>
<dbReference type="PANTHER" id="PTHR38537:SF8">
    <property type="entry name" value="FILAMIN-A"/>
    <property type="match status" value="1"/>
</dbReference>
<sequence>MAVHMHMHIVVPVLAFYLFIATGSDPASSDKASLPKFAFSWLNDKDTFRAGDIVTINIKVLEHADKLDKNAFKPALTVNGTMGNSSYVSGVHFDFEGDLSGPRIYFTVIMAGLFNVIIEENDFKVFDSSMHFQVQPGPMYPSASVASWMNLMNEFDAGTKATVLILPKDAFGNNISSFSEERNLHNFTGSSLYVNGSIASVPNITFMGWNELGYILIDFIVVQAGDLFLRVVCDNETLNGSPLPFNVNPGPLEITNCVAIWNFEPNGWQLFSKMELFIYQKDQYGNLVPGLYEFDAEVVEKETNLSIPVADLRFEEVMAGVQLFSFSNLEPGNFLLNIYDITHNKSISNMPYAFTVFVGYCNGMKSVVNGSGLNDSISGAMAEFTVYLYDLYQYPSPVEVERLQVQIVRENDSYNVLPSVYPTNIVNEIAPSPSVDLNSSKPTGRLRYSATRQIEIAPSPSFEPSNSSVGSTKVQASSFDVVYTPDKSGIYEIRVFCGNVLLNGGQSFRKEVIPGEVNVSLSGILRYAPKVPKLMKNEIVVQLMDSFQNPVLSQQSRLKLEIDSLNNSGFSSWMFVDNNDGSYTIHYLAKDVGTYKMCASFDGNHLSPCPFAVNVYSSEYFPIAYNDTISVWEDESIAFDALGNDYFAGDNASIVGYTKPGHGSLLQYGSLLRYTPYRDYYGNDSFSYTMSDINGNLASAAGNISVLSIPPKFVSSPSALQATEDVLNPRFGGFSGFEIRYSDEMENISVTLSAQAGTVFLSPMQMQFWQPMWNRLSVNRGGEEAKDLILEGCMEVINFALQSIQYLGNQNFSGNDTIQVSTRNKNGKNDLFVPVLVEPINDPPFIHVPEIIILKGNEDESLIFDKERDKFDFYIGDPDLSTFPGGEINFMVIFSVEVNDGFLVTSLPAELIDTTELKLKNSYLWQPLQTYVTISKHFTVKADGIRFQGTVNDCNSIMQQLYYHGGEHGAILTVTLNDMGNYGCHPDCVERISLPLSTEATVNLIRRRPMGSLVAHTLGSAIIIEFLMVFSLGVLLLFFTCKCAILLVNERRNQHMETPEPSTVQSSPELNVPPPIWKRRI</sequence>
<keyword evidence="3" id="KW-1133">Transmembrane helix</keyword>
<dbReference type="InterPro" id="IPR013783">
    <property type="entry name" value="Ig-like_fold"/>
</dbReference>
<dbReference type="Pfam" id="PF17963">
    <property type="entry name" value="Big_9"/>
    <property type="match status" value="1"/>
</dbReference>
<dbReference type="Proteomes" id="UP000516437">
    <property type="component" value="Chromosome 5"/>
</dbReference>
<dbReference type="SUPFAM" id="SSF81296">
    <property type="entry name" value="E set domains"/>
    <property type="match status" value="2"/>
</dbReference>
<dbReference type="AlphaFoldDB" id="A0A6A1VPT0"/>
<dbReference type="InterPro" id="IPR056434">
    <property type="entry name" value="Ig_GEX2_N"/>
</dbReference>
<keyword evidence="7" id="KW-1185">Reference proteome</keyword>
<gene>
    <name evidence="6" type="ORF">CJ030_MR5G017219</name>
</gene>
<reference evidence="6 7" key="1">
    <citation type="journal article" date="2019" name="Plant Biotechnol. J.">
        <title>The red bayberry genome and genetic basis of sex determination.</title>
        <authorList>
            <person name="Jia H.M."/>
            <person name="Jia H.J."/>
            <person name="Cai Q.L."/>
            <person name="Wang Y."/>
            <person name="Zhao H.B."/>
            <person name="Yang W.F."/>
            <person name="Wang G.Y."/>
            <person name="Li Y.H."/>
            <person name="Zhan D.L."/>
            <person name="Shen Y.T."/>
            <person name="Niu Q.F."/>
            <person name="Chang L."/>
            <person name="Qiu J."/>
            <person name="Zhao L."/>
            <person name="Xie H.B."/>
            <person name="Fu W.Y."/>
            <person name="Jin J."/>
            <person name="Li X.W."/>
            <person name="Jiao Y."/>
            <person name="Zhou C.C."/>
            <person name="Tu T."/>
            <person name="Chai C.Y."/>
            <person name="Gao J.L."/>
            <person name="Fan L.J."/>
            <person name="van de Weg E."/>
            <person name="Wang J.Y."/>
            <person name="Gao Z.S."/>
        </authorList>
    </citation>
    <scope>NUCLEOTIDE SEQUENCE [LARGE SCALE GENOMIC DNA]</scope>
    <source>
        <tissue evidence="6">Leaves</tissue>
    </source>
</reference>
<feature type="domain" description="GEX2 N-terminal Ig-like" evidence="5">
    <location>
        <begin position="35"/>
        <end position="134"/>
    </location>
</feature>
<dbReference type="InterPro" id="IPR017868">
    <property type="entry name" value="Filamin/ABP280_repeat-like"/>
</dbReference>
<feature type="chain" id="PRO_5025501211" evidence="4">
    <location>
        <begin position="24"/>
        <end position="1081"/>
    </location>
</feature>
<dbReference type="InterPro" id="IPR044801">
    <property type="entry name" value="Filamin"/>
</dbReference>
<keyword evidence="3" id="KW-0472">Membrane</keyword>
<organism evidence="6 7">
    <name type="scientific">Morella rubra</name>
    <name type="common">Chinese bayberry</name>
    <dbReference type="NCBI Taxonomy" id="262757"/>
    <lineage>
        <taxon>Eukaryota</taxon>
        <taxon>Viridiplantae</taxon>
        <taxon>Streptophyta</taxon>
        <taxon>Embryophyta</taxon>
        <taxon>Tracheophyta</taxon>
        <taxon>Spermatophyta</taxon>
        <taxon>Magnoliopsida</taxon>
        <taxon>eudicotyledons</taxon>
        <taxon>Gunneridae</taxon>
        <taxon>Pentapetalae</taxon>
        <taxon>rosids</taxon>
        <taxon>fabids</taxon>
        <taxon>Fagales</taxon>
        <taxon>Myricaceae</taxon>
        <taxon>Morella</taxon>
    </lineage>
</organism>
<feature type="repeat" description="Filamin" evidence="2">
    <location>
        <begin position="577"/>
        <end position="615"/>
    </location>
</feature>
<evidence type="ECO:0000256" key="1">
    <source>
        <dbReference type="ARBA" id="ARBA00022737"/>
    </source>
</evidence>
<dbReference type="Gene3D" id="2.60.40.10">
    <property type="entry name" value="Immunoglobulins"/>
    <property type="match status" value="2"/>
</dbReference>
<dbReference type="InterPro" id="IPR014756">
    <property type="entry name" value="Ig_E-set"/>
</dbReference>
<dbReference type="OrthoDB" id="5334309at2759"/>
<protein>
    <submittedName>
        <fullName evidence="6">Protein GAMETE EXPRESSED 2</fullName>
    </submittedName>
</protein>
<dbReference type="Pfam" id="PF23616">
    <property type="entry name" value="Ig_GEX2_N"/>
    <property type="match status" value="2"/>
</dbReference>
<dbReference type="Pfam" id="PF00630">
    <property type="entry name" value="Filamin"/>
    <property type="match status" value="1"/>
</dbReference>
<evidence type="ECO:0000256" key="3">
    <source>
        <dbReference type="SAM" id="Phobius"/>
    </source>
</evidence>
<keyword evidence="1" id="KW-0677">Repeat</keyword>
<accession>A0A6A1VPT0</accession>
<comment type="caution">
    <text evidence="6">The sequence shown here is derived from an EMBL/GenBank/DDBJ whole genome shotgun (WGS) entry which is preliminary data.</text>
</comment>
<feature type="signal peptide" evidence="4">
    <location>
        <begin position="1"/>
        <end position="23"/>
    </location>
</feature>
<keyword evidence="4" id="KW-0732">Signal</keyword>
<evidence type="ECO:0000256" key="4">
    <source>
        <dbReference type="SAM" id="SignalP"/>
    </source>
</evidence>
<dbReference type="FunFam" id="2.60.40.10:FF:002225">
    <property type="entry name" value="Gamete expressed 2"/>
    <property type="match status" value="1"/>
</dbReference>
<dbReference type="PROSITE" id="PS50194">
    <property type="entry name" value="FILAMIN_REPEAT"/>
    <property type="match status" value="1"/>
</dbReference>
<feature type="transmembrane region" description="Helical" evidence="3">
    <location>
        <begin position="1026"/>
        <end position="1048"/>
    </location>
</feature>
<proteinExistence type="predicted"/>
<keyword evidence="3" id="KW-0812">Transmembrane</keyword>
<dbReference type="GO" id="GO:0030036">
    <property type="term" value="P:actin cytoskeleton organization"/>
    <property type="evidence" value="ECO:0007669"/>
    <property type="project" value="InterPro"/>
</dbReference>
<name>A0A6A1VPT0_9ROSI</name>
<dbReference type="GO" id="GO:0051015">
    <property type="term" value="F:actin filament binding"/>
    <property type="evidence" value="ECO:0007669"/>
    <property type="project" value="InterPro"/>
</dbReference>
<evidence type="ECO:0000313" key="6">
    <source>
        <dbReference type="EMBL" id="KAB1213956.1"/>
    </source>
</evidence>
<dbReference type="EMBL" id="RXIC02000023">
    <property type="protein sequence ID" value="KAB1213956.1"/>
    <property type="molecule type" value="Genomic_DNA"/>
</dbReference>
<dbReference type="GO" id="GO:0048235">
    <property type="term" value="P:pollen sperm cell differentiation"/>
    <property type="evidence" value="ECO:0007669"/>
    <property type="project" value="TreeGrafter"/>
</dbReference>
<evidence type="ECO:0000313" key="7">
    <source>
        <dbReference type="Proteomes" id="UP000516437"/>
    </source>
</evidence>